<dbReference type="InterPro" id="IPR027417">
    <property type="entry name" value="P-loop_NTPase"/>
</dbReference>
<keyword evidence="2" id="KW-1185">Reference proteome</keyword>
<evidence type="ECO:0000313" key="1">
    <source>
        <dbReference type="EMBL" id="NEU96207.1"/>
    </source>
</evidence>
<gene>
    <name evidence="1" type="ORF">FNJ47_10270</name>
</gene>
<accession>A0A6P1BCP4</accession>
<protein>
    <submittedName>
        <fullName evidence="1">Sulfotransferase</fullName>
    </submittedName>
</protein>
<proteinExistence type="predicted"/>
<dbReference type="SUPFAM" id="SSF52540">
    <property type="entry name" value="P-loop containing nucleoside triphosphate hydrolases"/>
    <property type="match status" value="1"/>
</dbReference>
<dbReference type="Proteomes" id="UP000468531">
    <property type="component" value="Unassembled WGS sequence"/>
</dbReference>
<comment type="caution">
    <text evidence="1">The sequence shown here is derived from an EMBL/GenBank/DDBJ whole genome shotgun (WGS) entry which is preliminary data.</text>
</comment>
<dbReference type="RefSeq" id="WP_163152946.1">
    <property type="nucleotide sequence ID" value="NZ_VKHP01000029.1"/>
</dbReference>
<dbReference type="GO" id="GO:0016740">
    <property type="term" value="F:transferase activity"/>
    <property type="evidence" value="ECO:0007669"/>
    <property type="project" value="UniProtKB-KW"/>
</dbReference>
<dbReference type="Gene3D" id="3.40.50.300">
    <property type="entry name" value="P-loop containing nucleotide triphosphate hydrolases"/>
    <property type="match status" value="1"/>
</dbReference>
<keyword evidence="1" id="KW-0808">Transferase</keyword>
<name>A0A6P1BCP4_9BRAD</name>
<organism evidence="1 2">
    <name type="scientific">Bradyrhizobium uaiense</name>
    <dbReference type="NCBI Taxonomy" id="2594946"/>
    <lineage>
        <taxon>Bacteria</taxon>
        <taxon>Pseudomonadati</taxon>
        <taxon>Pseudomonadota</taxon>
        <taxon>Alphaproteobacteria</taxon>
        <taxon>Hyphomicrobiales</taxon>
        <taxon>Nitrobacteraceae</taxon>
        <taxon>Bradyrhizobium</taxon>
    </lineage>
</organism>
<dbReference type="AlphaFoldDB" id="A0A6P1BCP4"/>
<dbReference type="EMBL" id="VKHP01000029">
    <property type="protein sequence ID" value="NEU96207.1"/>
    <property type="molecule type" value="Genomic_DNA"/>
</dbReference>
<sequence>MKKAWDMSRLVESFEKDAARDERLLELNVLLSKLDVPLGEAGSEPREPMLFILGPPRSGTTLTSQLVLESQGFAGVTNFAARFWLAPHIGMMIENYLGLHDQSSSMSFQSLRGRTSSWSEPNEFGFFWSRWFDHGQETHFLDERTRQLVDRSGLVRSISAMQAVQEKPLVFKNNTWFSFQADWLADVFPLAVFASCRRDAFFVAQSIWLQRLDLFGDVARWWSVKPPDYADITKLPPIEQVARQAVSIEIATDASLAKIGPGRVIDVDYERLSREPRSVIGELAEAIKSKGGSANVQLDRIPERFESTDRVRLDDGVSRELRVALDKWRSKLHG</sequence>
<evidence type="ECO:0000313" key="2">
    <source>
        <dbReference type="Proteomes" id="UP000468531"/>
    </source>
</evidence>
<reference evidence="1 2" key="1">
    <citation type="journal article" date="2020" name="Arch. Microbiol.">
        <title>Bradyrhizobium uaiense sp. nov., a new highly efficient cowpea symbiont.</title>
        <authorList>
            <person name="Cabral Michel D."/>
            <person name="Azarias Guimaraes A."/>
            <person name="Martins da Costa E."/>
            <person name="Soares de Carvalho T."/>
            <person name="Balsanelli E."/>
            <person name="Willems A."/>
            <person name="Maltempi de Souza E."/>
            <person name="de Souza Moreira F.M."/>
        </authorList>
    </citation>
    <scope>NUCLEOTIDE SEQUENCE [LARGE SCALE GENOMIC DNA]</scope>
    <source>
        <strain evidence="1 2">UFLA 03-164</strain>
    </source>
</reference>
<dbReference type="Pfam" id="PF13469">
    <property type="entry name" value="Sulfotransfer_3"/>
    <property type="match status" value="1"/>
</dbReference>